<dbReference type="InterPro" id="IPR038721">
    <property type="entry name" value="IS701-like_DDE_dom"/>
</dbReference>
<comment type="caution">
    <text evidence="2">The sequence shown here is derived from an EMBL/GenBank/DDBJ whole genome shotgun (WGS) entry which is preliminary data.</text>
</comment>
<accession>A0ABU0RTI0</accession>
<evidence type="ECO:0000313" key="2">
    <source>
        <dbReference type="EMBL" id="MDQ0935264.1"/>
    </source>
</evidence>
<dbReference type="InterPro" id="IPR039365">
    <property type="entry name" value="IS701-like"/>
</dbReference>
<evidence type="ECO:0000313" key="3">
    <source>
        <dbReference type="Proteomes" id="UP001223072"/>
    </source>
</evidence>
<feature type="domain" description="Transposase IS701-like DDE" evidence="1">
    <location>
        <begin position="40"/>
        <end position="242"/>
    </location>
</feature>
<sequence length="438" mass="49308">MKTNDHAVAAGHSVDAARWQEAFEGLMDRIAGRFARVEPRLRIRHLVLGLLADLPRKNCWTIAEWAGEATPNAMQHLLSRAKWDADAVRDDLRDYVVEHLHDDRAVLVVDETGDVKKGRHTVGVQRQYTGTAGRIENSQVAVYLAYAGWRGHAALDRELYIPRSWTDQPERCRAAGLHPDTVFATKPELAARMIMRFLDSGHQAPWVAGDEVYGGNPALRAALENRATGYVLAVARTHEVTTGAGKFRADILAKKLPKRAGQKLSAGAGAKGHRFYDWALIDLSSTVPGQRHLLIRRNRTTGELAYYRCFSPEPVPLTVLVRVAGSRWRVEETFQSGKGLAGLDEHQLRRYTSWSRWVTLALLAHAFLAVVRADEHRLRPGPDDLIPLTCNEIQRLFIALIGRPVHGAEHWLHWSHWRRRHQARSRASHYSRQAASKA</sequence>
<dbReference type="SUPFAM" id="SSF53098">
    <property type="entry name" value="Ribonuclease H-like"/>
    <property type="match status" value="1"/>
</dbReference>
<gene>
    <name evidence="2" type="ORF">QFZ49_005236</name>
</gene>
<protein>
    <submittedName>
        <fullName evidence="2">SRSO17 transposase</fullName>
    </submittedName>
</protein>
<dbReference type="PANTHER" id="PTHR33627:SF1">
    <property type="entry name" value="TRANSPOSASE"/>
    <property type="match status" value="1"/>
</dbReference>
<evidence type="ECO:0000259" key="1">
    <source>
        <dbReference type="Pfam" id="PF13546"/>
    </source>
</evidence>
<name>A0ABU0RTI0_9ACTN</name>
<keyword evidence="3" id="KW-1185">Reference proteome</keyword>
<reference evidence="2 3" key="1">
    <citation type="submission" date="2023-07" db="EMBL/GenBank/DDBJ databases">
        <title>Comparative genomics of wheat-associated soil bacteria to identify genetic determinants of phenazine resistance.</title>
        <authorList>
            <person name="Mouncey N."/>
        </authorList>
    </citation>
    <scope>NUCLEOTIDE SEQUENCE [LARGE SCALE GENOMIC DNA]</scope>
    <source>
        <strain evidence="2 3">W2I16</strain>
    </source>
</reference>
<dbReference type="InterPro" id="IPR012337">
    <property type="entry name" value="RNaseH-like_sf"/>
</dbReference>
<proteinExistence type="predicted"/>
<dbReference type="PANTHER" id="PTHR33627">
    <property type="entry name" value="TRANSPOSASE"/>
    <property type="match status" value="1"/>
</dbReference>
<dbReference type="NCBIfam" id="NF033540">
    <property type="entry name" value="transpos_IS701"/>
    <property type="match status" value="1"/>
</dbReference>
<dbReference type="EMBL" id="JAUSZS010000007">
    <property type="protein sequence ID" value="MDQ0935264.1"/>
    <property type="molecule type" value="Genomic_DNA"/>
</dbReference>
<organism evidence="2 3">
    <name type="scientific">Streptomyces turgidiscabies</name>
    <dbReference type="NCBI Taxonomy" id="85558"/>
    <lineage>
        <taxon>Bacteria</taxon>
        <taxon>Bacillati</taxon>
        <taxon>Actinomycetota</taxon>
        <taxon>Actinomycetes</taxon>
        <taxon>Kitasatosporales</taxon>
        <taxon>Streptomycetaceae</taxon>
        <taxon>Streptomyces</taxon>
    </lineage>
</organism>
<dbReference type="Proteomes" id="UP001223072">
    <property type="component" value="Unassembled WGS sequence"/>
</dbReference>
<dbReference type="Pfam" id="PF13546">
    <property type="entry name" value="DDE_5"/>
    <property type="match status" value="1"/>
</dbReference>